<sequence length="323" mass="38262">MKFLFLIVCLLFCEDLEVLLRKRLAEEKFEPVSNDFFQNNYNILFIISFKNKKLYCTRDTIKYGKLECILSSEHGNYNGYNSLSRKKNNAIKEFIFYENYTKIMSYIQFEGFNIYDKKFHNLCQTILKKIKSKYSFLNIIPDSNYFSDDISNWNLLALDNDYQPVIHIPCIKDGRISTIKIQGKDINLVKHFKNNLLQVIKYKIDQEKFNKFFDNFDFVKFEYFNKIGDIGLIDSSIICYEMIKDKYRIINECLDCDQNNMCNKCNKKIKQNQDLKDILSKFKKFINAFSKITSAKACAIMILYNTLSKDTIRDIIGRITSNT</sequence>
<dbReference type="VEuPathDB" id="MicrosporidiaDB:AAJ76_368000493"/>
<dbReference type="EMBL" id="JPQZ01000368">
    <property type="protein sequence ID" value="KKO73627.1"/>
    <property type="molecule type" value="Genomic_DNA"/>
</dbReference>
<comment type="caution">
    <text evidence="2">The sequence shown here is derived from an EMBL/GenBank/DDBJ whole genome shotgun (WGS) entry which is preliminary data.</text>
</comment>
<keyword evidence="3" id="KW-1185">Reference proteome</keyword>
<name>A0A0F9YLB5_9MICR</name>
<dbReference type="AlphaFoldDB" id="A0A0F9YLB5"/>
<dbReference type="GeneID" id="36320284"/>
<evidence type="ECO:0000256" key="1">
    <source>
        <dbReference type="SAM" id="SignalP"/>
    </source>
</evidence>
<feature type="non-terminal residue" evidence="2">
    <location>
        <position position="323"/>
    </location>
</feature>
<organism evidence="2 3">
    <name type="scientific">Vairimorpha ceranae</name>
    <dbReference type="NCBI Taxonomy" id="40302"/>
    <lineage>
        <taxon>Eukaryota</taxon>
        <taxon>Fungi</taxon>
        <taxon>Fungi incertae sedis</taxon>
        <taxon>Microsporidia</taxon>
        <taxon>Nosematidae</taxon>
        <taxon>Vairimorpha</taxon>
    </lineage>
</organism>
<evidence type="ECO:0000313" key="3">
    <source>
        <dbReference type="Proteomes" id="UP000034350"/>
    </source>
</evidence>
<accession>A0A0F9YLB5</accession>
<dbReference type="RefSeq" id="XP_024329369.1">
    <property type="nucleotide sequence ID" value="XM_024475344.1"/>
</dbReference>
<feature type="signal peptide" evidence="1">
    <location>
        <begin position="1"/>
        <end position="15"/>
    </location>
</feature>
<gene>
    <name evidence="2" type="ORF">AAJ76_368000493</name>
</gene>
<reference evidence="2 3" key="1">
    <citation type="journal article" date="2015" name="Environ. Microbiol.">
        <title>Genome analyses suggest the presence of polyploidy and recent human-driven expansions in eight global populations of the honeybee pathogen Nosema ceranae.</title>
        <authorList>
            <person name="Pelin A."/>
            <person name="Selman M."/>
            <person name="Aris-Brosou S."/>
            <person name="Farinelli L."/>
            <person name="Corradi N."/>
        </authorList>
    </citation>
    <scope>NUCLEOTIDE SEQUENCE [LARGE SCALE GENOMIC DNA]</scope>
    <source>
        <strain evidence="2 3">PA08 1199</strain>
    </source>
</reference>
<proteinExistence type="predicted"/>
<evidence type="ECO:0000313" key="2">
    <source>
        <dbReference type="EMBL" id="KKO73627.1"/>
    </source>
</evidence>
<feature type="chain" id="PRO_5012497802" evidence="1">
    <location>
        <begin position="16"/>
        <end position="323"/>
    </location>
</feature>
<dbReference type="Proteomes" id="UP000034350">
    <property type="component" value="Unassembled WGS sequence"/>
</dbReference>
<dbReference type="VEuPathDB" id="MicrosporidiaDB:NCER_102345"/>
<keyword evidence="1" id="KW-0732">Signal</keyword>
<protein>
    <submittedName>
        <fullName evidence="2">Uncharacterized protein</fullName>
    </submittedName>
</protein>